<dbReference type="STRING" id="37928.SAMN04489742_0653"/>
<evidence type="ECO:0000313" key="7">
    <source>
        <dbReference type="EMBL" id="SDQ32702.1"/>
    </source>
</evidence>
<dbReference type="OrthoDB" id="9766472at2"/>
<dbReference type="Gene3D" id="3.90.1150.10">
    <property type="entry name" value="Aspartate Aminotransferase, domain 1"/>
    <property type="match status" value="1"/>
</dbReference>
<reference evidence="7 8" key="1">
    <citation type="submission" date="2016-10" db="EMBL/GenBank/DDBJ databases">
        <authorList>
            <person name="de Groot N.N."/>
        </authorList>
    </citation>
    <scope>NUCLEOTIDE SEQUENCE [LARGE SCALE GENOMIC DNA]</scope>
    <source>
        <strain evidence="7 8">DSM 20117</strain>
    </source>
</reference>
<keyword evidence="7" id="KW-0808">Transferase</keyword>
<dbReference type="SUPFAM" id="SSF53383">
    <property type="entry name" value="PLP-dependent transferases"/>
    <property type="match status" value="1"/>
</dbReference>
<name>A0A1H0ZZ80_9MICC</name>
<dbReference type="EMBL" id="FNKH01000002">
    <property type="protein sequence ID" value="SDQ32702.1"/>
    <property type="molecule type" value="Genomic_DNA"/>
</dbReference>
<proteinExistence type="inferred from homology"/>
<evidence type="ECO:0000256" key="2">
    <source>
        <dbReference type="ARBA" id="ARBA00009236"/>
    </source>
</evidence>
<dbReference type="InterPro" id="IPR015421">
    <property type="entry name" value="PyrdxlP-dep_Trfase_major"/>
</dbReference>
<evidence type="ECO:0000313" key="8">
    <source>
        <dbReference type="Proteomes" id="UP000181917"/>
    </source>
</evidence>
<sequence length="369" mass="38432">MTMSPDRIIPTRHLFGPGPCNPYAEATAALGLPLIGHLDPEFIARMDRTNEGLRVLWGTKNARTLPLSATGSAGMEAAFVNTVQSGDVAVIAVNGLFGERMCEVASRAGAEVVRVDHEWGTPVDAERVAAAHPNPTVIAAVHAETSTGVLSDIAALGAIKGDALLITDAVTSIGGMPILADEWGIDVGYAGTQKCLGVAPGLAPFTISDRAFERRVPKPQSWYLDLGLLGGYANGAPGGQRAYHHTAPVGMVASLEAGINRILAEGLDAVTERHRSAGKALQDGLQEMGLELFAAEGYRLPQLTTVMVPEGVDSAAVRGYLLENFNIEIGAGAGEFTSTVWRIGLMGPNANPASVALLLGALKEAIAKA</sequence>
<dbReference type="GO" id="GO:0004760">
    <property type="term" value="F:L-serine-pyruvate transaminase activity"/>
    <property type="evidence" value="ECO:0007669"/>
    <property type="project" value="TreeGrafter"/>
</dbReference>
<keyword evidence="8" id="KW-1185">Reference proteome</keyword>
<dbReference type="InterPro" id="IPR000192">
    <property type="entry name" value="Aminotrans_V_dom"/>
</dbReference>
<keyword evidence="7" id="KW-0032">Aminotransferase</keyword>
<comment type="cofactor">
    <cofactor evidence="1 5">
        <name>pyridoxal 5'-phosphate</name>
        <dbReference type="ChEBI" id="CHEBI:597326"/>
    </cofactor>
</comment>
<evidence type="ECO:0000256" key="1">
    <source>
        <dbReference type="ARBA" id="ARBA00001933"/>
    </source>
</evidence>
<dbReference type="Pfam" id="PF00266">
    <property type="entry name" value="Aminotran_5"/>
    <property type="match status" value="1"/>
</dbReference>
<protein>
    <submittedName>
        <fullName evidence="7">Alanine-glyoxylate aminotransferase apoenzyme</fullName>
    </submittedName>
</protein>
<dbReference type="PANTHER" id="PTHR21152:SF40">
    <property type="entry name" value="ALANINE--GLYOXYLATE AMINOTRANSFERASE"/>
    <property type="match status" value="1"/>
</dbReference>
<dbReference type="AlphaFoldDB" id="A0A1H0ZZ80"/>
<comment type="similarity">
    <text evidence="2">Belongs to the class-V pyridoxal-phosphate-dependent aminotransferase family.</text>
</comment>
<dbReference type="InterPro" id="IPR015424">
    <property type="entry name" value="PyrdxlP-dep_Trfase"/>
</dbReference>
<evidence type="ECO:0000259" key="6">
    <source>
        <dbReference type="Pfam" id="PF00266"/>
    </source>
</evidence>
<dbReference type="PIRSF" id="PIRSF000524">
    <property type="entry name" value="SPT"/>
    <property type="match status" value="1"/>
</dbReference>
<evidence type="ECO:0000256" key="4">
    <source>
        <dbReference type="PIRSR" id="PIRSR000524-1"/>
    </source>
</evidence>
<dbReference type="InterPro" id="IPR024169">
    <property type="entry name" value="SP_NH2Trfase/AEP_transaminase"/>
</dbReference>
<dbReference type="InterPro" id="IPR015422">
    <property type="entry name" value="PyrdxlP-dep_Trfase_small"/>
</dbReference>
<gene>
    <name evidence="7" type="ORF">SAMN04489742_0653</name>
</gene>
<feature type="domain" description="Aminotransferase class V" evidence="6">
    <location>
        <begin position="35"/>
        <end position="332"/>
    </location>
</feature>
<dbReference type="GO" id="GO:0008453">
    <property type="term" value="F:alanine-glyoxylate transaminase activity"/>
    <property type="evidence" value="ECO:0007669"/>
    <property type="project" value="TreeGrafter"/>
</dbReference>
<accession>A0A1H0ZZ80</accession>
<feature type="modified residue" description="N6-(pyridoxal phosphate)lysine" evidence="5">
    <location>
        <position position="194"/>
    </location>
</feature>
<dbReference type="GO" id="GO:0019265">
    <property type="term" value="P:glycine biosynthetic process, by transamination of glyoxylate"/>
    <property type="evidence" value="ECO:0007669"/>
    <property type="project" value="TreeGrafter"/>
</dbReference>
<dbReference type="KEGG" id="acry:AC20117_14055"/>
<organism evidence="7 8">
    <name type="scientific">Crystallibacter crystallopoietes</name>
    <dbReference type="NCBI Taxonomy" id="37928"/>
    <lineage>
        <taxon>Bacteria</taxon>
        <taxon>Bacillati</taxon>
        <taxon>Actinomycetota</taxon>
        <taxon>Actinomycetes</taxon>
        <taxon>Micrococcales</taxon>
        <taxon>Micrococcaceae</taxon>
        <taxon>Crystallibacter</taxon>
    </lineage>
</organism>
<feature type="binding site" evidence="4">
    <location>
        <position position="342"/>
    </location>
    <ligand>
        <name>substrate</name>
    </ligand>
</feature>
<keyword evidence="3 5" id="KW-0663">Pyridoxal phosphate</keyword>
<evidence type="ECO:0000256" key="3">
    <source>
        <dbReference type="ARBA" id="ARBA00022898"/>
    </source>
</evidence>
<evidence type="ECO:0000256" key="5">
    <source>
        <dbReference type="PIRSR" id="PIRSR000524-50"/>
    </source>
</evidence>
<dbReference type="RefSeq" id="WP_074699207.1">
    <property type="nucleotide sequence ID" value="NZ_CP018863.1"/>
</dbReference>
<dbReference type="PANTHER" id="PTHR21152">
    <property type="entry name" value="AMINOTRANSFERASE CLASS V"/>
    <property type="match status" value="1"/>
</dbReference>
<dbReference type="Proteomes" id="UP000181917">
    <property type="component" value="Unassembled WGS sequence"/>
</dbReference>
<dbReference type="Gene3D" id="3.40.640.10">
    <property type="entry name" value="Type I PLP-dependent aspartate aminotransferase-like (Major domain)"/>
    <property type="match status" value="1"/>
</dbReference>